<sequence length="372" mass="38472" precursor="true">MRMPPFAGAALAALLLIWSGTAAAEQVRIKDLGRFSGWRDNALVGYGIVTGLGGSGDSPRSEVTRQALRNVLGRLGTNVSPEQIQSRNVAAVIVTATLPPAANSGDRIDITISSIGDARSLAGGTLLMTPLLGPDQRPYALAQGPVVAAGYRFESNFNLRQRNQTTTVSIASGATVEAGVQARLLGPDGKIVFLLRDADFTTADRIATGINAALGHGVARVRGADAVSIDGDALGGDVNQIVARIEGLWVEPDSLARVVVNERSGTVVAGGGVRISSVAISQGDIRISVSIDNQASQPYGIAGYAPGVGSLIVTNTRLDVDEGKDAVVRFPNTTVADLVEGLARVKVDTRGMIAILQALKSAGALHADIIVQ</sequence>
<evidence type="ECO:0000256" key="1">
    <source>
        <dbReference type="ARBA" id="ARBA00002591"/>
    </source>
</evidence>
<comment type="subunit">
    <text evidence="8">The basal body constitutes a major portion of the flagellar organelle and consists of four rings (L,P,S, and M) mounted on a central rod.</text>
</comment>
<dbReference type="HAMAP" id="MF_00416">
    <property type="entry name" value="FlgI"/>
    <property type="match status" value="1"/>
</dbReference>
<dbReference type="InterPro" id="IPR001782">
    <property type="entry name" value="Flag_FlgI"/>
</dbReference>
<dbReference type="Pfam" id="PF02119">
    <property type="entry name" value="FlgI"/>
    <property type="match status" value="1"/>
</dbReference>
<protein>
    <recommendedName>
        <fullName evidence="3 8">Flagellar P-ring protein</fullName>
    </recommendedName>
    <alternativeName>
        <fullName evidence="7 8">Basal body P-ring protein</fullName>
    </alternativeName>
</protein>
<dbReference type="Proteomes" id="UP000018851">
    <property type="component" value="Chromosome"/>
</dbReference>
<evidence type="ECO:0000256" key="3">
    <source>
        <dbReference type="ARBA" id="ARBA00019515"/>
    </source>
</evidence>
<name>W0AJ19_9SPHN</name>
<dbReference type="STRING" id="1123269.NX02_19980"/>
<feature type="chain" id="PRO_5009023464" description="Flagellar P-ring protein" evidence="8">
    <location>
        <begin position="25"/>
        <end position="372"/>
    </location>
</feature>
<comment type="function">
    <text evidence="1 8">Assembles around the rod to form the L-ring and probably protects the motor/basal body from shearing forces during rotation.</text>
</comment>
<reference evidence="9 10" key="1">
    <citation type="submission" date="2013-07" db="EMBL/GenBank/DDBJ databases">
        <title>Completed genome of Sphingomonas sanxanigenens NX02.</title>
        <authorList>
            <person name="Ma T."/>
            <person name="Huang H."/>
            <person name="Wu M."/>
            <person name="Li X."/>
            <person name="Li G."/>
        </authorList>
    </citation>
    <scope>NUCLEOTIDE SEQUENCE [LARGE SCALE GENOMIC DNA]</scope>
    <source>
        <strain evidence="9 10">NX02</strain>
    </source>
</reference>
<dbReference type="AlphaFoldDB" id="W0AJ19"/>
<dbReference type="PRINTS" id="PR01010">
    <property type="entry name" value="FLGPRINGFLGI"/>
</dbReference>
<dbReference type="KEGG" id="ssan:NX02_19980"/>
<evidence type="ECO:0000256" key="5">
    <source>
        <dbReference type="ARBA" id="ARBA00022764"/>
    </source>
</evidence>
<keyword evidence="6 8" id="KW-0975">Bacterial flagellum</keyword>
<dbReference type="PANTHER" id="PTHR30381">
    <property type="entry name" value="FLAGELLAR P-RING PERIPLASMIC PROTEIN FLGI"/>
    <property type="match status" value="1"/>
</dbReference>
<comment type="similarity">
    <text evidence="8">Belongs to the FlgI family.</text>
</comment>
<accession>W0AJ19</accession>
<dbReference type="GO" id="GO:0071973">
    <property type="term" value="P:bacterial-type flagellum-dependent cell motility"/>
    <property type="evidence" value="ECO:0007669"/>
    <property type="project" value="InterPro"/>
</dbReference>
<evidence type="ECO:0000313" key="9">
    <source>
        <dbReference type="EMBL" id="AHE55655.1"/>
    </source>
</evidence>
<comment type="subcellular location">
    <subcellularLocation>
        <location evidence="2 8">Bacterial flagellum basal body</location>
    </subcellularLocation>
</comment>
<dbReference type="HOGENOM" id="CLU_045235_1_0_5"/>
<keyword evidence="5" id="KW-0574">Periplasm</keyword>
<evidence type="ECO:0000313" key="10">
    <source>
        <dbReference type="Proteomes" id="UP000018851"/>
    </source>
</evidence>
<dbReference type="eggNOG" id="COG1706">
    <property type="taxonomic scope" value="Bacteria"/>
</dbReference>
<dbReference type="NCBIfam" id="NF003676">
    <property type="entry name" value="PRK05303.1"/>
    <property type="match status" value="1"/>
</dbReference>
<evidence type="ECO:0000256" key="6">
    <source>
        <dbReference type="ARBA" id="ARBA00023143"/>
    </source>
</evidence>
<gene>
    <name evidence="8" type="primary">flgI</name>
    <name evidence="9" type="ORF">NX02_19980</name>
</gene>
<dbReference type="GO" id="GO:0009428">
    <property type="term" value="C:bacterial-type flagellum basal body, distal rod, P ring"/>
    <property type="evidence" value="ECO:0007669"/>
    <property type="project" value="InterPro"/>
</dbReference>
<dbReference type="PATRIC" id="fig|1123269.5.peg.3907"/>
<evidence type="ECO:0000256" key="8">
    <source>
        <dbReference type="HAMAP-Rule" id="MF_00416"/>
    </source>
</evidence>
<dbReference type="GO" id="GO:0005198">
    <property type="term" value="F:structural molecule activity"/>
    <property type="evidence" value="ECO:0007669"/>
    <property type="project" value="InterPro"/>
</dbReference>
<dbReference type="PANTHER" id="PTHR30381:SF0">
    <property type="entry name" value="FLAGELLAR P-RING PROTEIN"/>
    <property type="match status" value="1"/>
</dbReference>
<proteinExistence type="inferred from homology"/>
<organism evidence="9 10">
    <name type="scientific">Sphingomonas sanxanigenens DSM 19645 = NX02</name>
    <dbReference type="NCBI Taxonomy" id="1123269"/>
    <lineage>
        <taxon>Bacteria</taxon>
        <taxon>Pseudomonadati</taxon>
        <taxon>Pseudomonadota</taxon>
        <taxon>Alphaproteobacteria</taxon>
        <taxon>Sphingomonadales</taxon>
        <taxon>Sphingomonadaceae</taxon>
        <taxon>Sphingomonas</taxon>
    </lineage>
</organism>
<keyword evidence="10" id="KW-1185">Reference proteome</keyword>
<evidence type="ECO:0000256" key="7">
    <source>
        <dbReference type="ARBA" id="ARBA00032344"/>
    </source>
</evidence>
<feature type="signal peptide" evidence="8">
    <location>
        <begin position="1"/>
        <end position="24"/>
    </location>
</feature>
<evidence type="ECO:0000256" key="2">
    <source>
        <dbReference type="ARBA" id="ARBA00004117"/>
    </source>
</evidence>
<dbReference type="EMBL" id="CP006644">
    <property type="protein sequence ID" value="AHE55655.1"/>
    <property type="molecule type" value="Genomic_DNA"/>
</dbReference>
<keyword evidence="4 8" id="KW-0732">Signal</keyword>
<evidence type="ECO:0000256" key="4">
    <source>
        <dbReference type="ARBA" id="ARBA00022729"/>
    </source>
</evidence>
<dbReference type="GO" id="GO:0030288">
    <property type="term" value="C:outer membrane-bounded periplasmic space"/>
    <property type="evidence" value="ECO:0007669"/>
    <property type="project" value="InterPro"/>
</dbReference>
<dbReference type="RefSeq" id="WP_025293806.1">
    <property type="nucleotide sequence ID" value="NZ_CP006644.1"/>
</dbReference>